<accession>A0AAN0LP64</accession>
<proteinExistence type="evidence at transcript level"/>
<feature type="domain" description="G-protein coupled receptors family 1 profile" evidence="11">
    <location>
        <begin position="38"/>
        <end position="394"/>
    </location>
</feature>
<feature type="transmembrane region" description="Helical" evidence="10">
    <location>
        <begin position="99"/>
        <end position="118"/>
    </location>
</feature>
<dbReference type="PANTHER" id="PTHR24241:SF161">
    <property type="entry name" value="G-PROTEIN COUPLED RECEPTORS FAMILY 1 PROFILE DOMAIN-CONTAINING PROTEIN"/>
    <property type="match status" value="1"/>
</dbReference>
<dbReference type="GO" id="GO:0005000">
    <property type="term" value="F:vasopressin receptor activity"/>
    <property type="evidence" value="ECO:0007669"/>
    <property type="project" value="InterPro"/>
</dbReference>
<dbReference type="GO" id="GO:0005886">
    <property type="term" value="C:plasma membrane"/>
    <property type="evidence" value="ECO:0007669"/>
    <property type="project" value="UniProtKB-SubCell"/>
</dbReference>
<dbReference type="InterPro" id="IPR017452">
    <property type="entry name" value="GPCR_Rhodpsn_7TM"/>
</dbReference>
<feature type="transmembrane region" description="Helical" evidence="10">
    <location>
        <begin position="337"/>
        <end position="359"/>
    </location>
</feature>
<dbReference type="GO" id="GO:0042277">
    <property type="term" value="F:peptide binding"/>
    <property type="evidence" value="ECO:0007669"/>
    <property type="project" value="TreeGrafter"/>
</dbReference>
<dbReference type="EMBL" id="PP154993">
    <property type="protein sequence ID" value="WRW34067.1"/>
    <property type="molecule type" value="mRNA"/>
</dbReference>
<dbReference type="CDD" id="cd15196">
    <property type="entry name" value="7tmA_Vasopressin_Oxytocin"/>
    <property type="match status" value="1"/>
</dbReference>
<keyword evidence="3 10" id="KW-0812">Transmembrane</keyword>
<evidence type="ECO:0000256" key="5">
    <source>
        <dbReference type="ARBA" id="ARBA00023040"/>
    </source>
</evidence>
<keyword evidence="2" id="KW-1003">Cell membrane</keyword>
<evidence type="ECO:0000259" key="11">
    <source>
        <dbReference type="PROSITE" id="PS50262"/>
    </source>
</evidence>
<evidence type="ECO:0000256" key="2">
    <source>
        <dbReference type="ARBA" id="ARBA00022475"/>
    </source>
</evidence>
<evidence type="ECO:0000256" key="1">
    <source>
        <dbReference type="ARBA" id="ARBA00004651"/>
    </source>
</evidence>
<keyword evidence="4 10" id="KW-1133">Transmembrane helix</keyword>
<keyword evidence="5 10" id="KW-0297">G-protein coupled receptor</keyword>
<evidence type="ECO:0000256" key="3">
    <source>
        <dbReference type="ARBA" id="ARBA00022692"/>
    </source>
</evidence>
<comment type="similarity">
    <text evidence="10">Belongs to the G-protein coupled receptor 1 family. Vasopressin/oxytocin receptor subfamily.</text>
</comment>
<dbReference type="PRINTS" id="PR00896">
    <property type="entry name" value="VASOPRESSINR"/>
</dbReference>
<dbReference type="PROSITE" id="PS00237">
    <property type="entry name" value="G_PROTEIN_RECEP_F1_1"/>
    <property type="match status" value="1"/>
</dbReference>
<protein>
    <submittedName>
        <fullName evidence="12">G protein-coupled receptor</fullName>
    </submittedName>
</protein>
<evidence type="ECO:0000256" key="9">
    <source>
        <dbReference type="ARBA" id="ARBA00023224"/>
    </source>
</evidence>
<dbReference type="InterPro" id="IPR000276">
    <property type="entry name" value="GPCR_Rhodpsn"/>
</dbReference>
<name>A0AAN0LP64_9ACAR</name>
<dbReference type="SUPFAM" id="SSF81321">
    <property type="entry name" value="Family A G protein-coupled receptor-like"/>
    <property type="match status" value="1"/>
</dbReference>
<dbReference type="AlphaFoldDB" id="A0AAN0LP64"/>
<sequence length="524" mass="60871">MNQTIEKDLISDISKRDQTLANFEIAILSIIFILIVVGNVAVIIALVSARIKIQRMYYFLLHLSISDLLTAFCNVLPQLIWEITVRFYGDNFLCKFVKYIQLLGPYLSSYVLVFTAIDRYQSICFPLANCTWTERRSKIMITFAWIIALICCLPQAFIFSYVRIAWTTYPNSSSSYKILDKPDNKNDLYTVYYNECWGTFIKPWGEKIYVLWYAISVFFVPLIILSFTYFNICKVIWINARIKRKNMKESKSNLIFKKTKKFFKNNSNKNIENFKNSQDEEIVFLKDKYNVYKHNVLISSNSEKTLNNTKTKLSLFNARSNANANKLSKAKFKTIKVTLVVIICYISCSLPFCFVQLWAHWWPEAQSSSLWNGPLITITMLLPSLNSCVNPWIYLLLNRNLLYTLLNLIFGPKCVKNPIDGHLSTSIQKTTTYTDYSKANISNNVKLTEFNITNNNLVTIHYAKTTKIENELKVEFLIKNYVESNLIKKNQYLSRTKSEPNLSNKLMKNISISCSDSDLITIKR</sequence>
<organism evidence="12">
    <name type="scientific">Polyphagotarsonemus latus</name>
    <dbReference type="NCBI Taxonomy" id="1204166"/>
    <lineage>
        <taxon>Eukaryota</taxon>
        <taxon>Metazoa</taxon>
        <taxon>Ecdysozoa</taxon>
        <taxon>Arthropoda</taxon>
        <taxon>Chelicerata</taxon>
        <taxon>Arachnida</taxon>
        <taxon>Acari</taxon>
        <taxon>Acariformes</taxon>
        <taxon>Trombidiformes</taxon>
        <taxon>Prostigmata</taxon>
        <taxon>Eleutherengona</taxon>
        <taxon>Heterostigmata</taxon>
        <taxon>Tarsonemoidea</taxon>
        <taxon>Tarsonemidae</taxon>
        <taxon>Polyphagotarsonemus</taxon>
    </lineage>
</organism>
<dbReference type="Pfam" id="PF00001">
    <property type="entry name" value="7tm_1"/>
    <property type="match status" value="1"/>
</dbReference>
<feature type="transmembrane region" description="Helical" evidence="10">
    <location>
        <begin position="139"/>
        <end position="162"/>
    </location>
</feature>
<dbReference type="PRINTS" id="PR00237">
    <property type="entry name" value="GPCRRHODOPSN"/>
</dbReference>
<comment type="subcellular location">
    <subcellularLocation>
        <location evidence="1 10">Cell membrane</location>
        <topology evidence="1 10">Multi-pass membrane protein</topology>
    </subcellularLocation>
</comment>
<evidence type="ECO:0000256" key="10">
    <source>
        <dbReference type="RuleBase" id="RU046427"/>
    </source>
</evidence>
<dbReference type="PROSITE" id="PS50262">
    <property type="entry name" value="G_PROTEIN_RECEP_F1_2"/>
    <property type="match status" value="1"/>
</dbReference>
<keyword evidence="9 10" id="KW-0807">Transducer</keyword>
<dbReference type="InterPro" id="IPR001817">
    <property type="entry name" value="Vasoprsn_rcpt"/>
</dbReference>
<reference evidence="12" key="1">
    <citation type="submission" date="2024-01" db="EMBL/GenBank/DDBJ databases">
        <title>Genome insights into chemosensory and detoxification machineries of broad mite, Polyphagotarsonemus latus (Tarsonemidae: Acari).</title>
        <authorList>
            <person name="Muthugoundar M."/>
            <person name="P J A."/>
            <person name="Augustine N."/>
        </authorList>
    </citation>
    <scope>NUCLEOTIDE SEQUENCE</scope>
</reference>
<dbReference type="Gene3D" id="1.20.1070.10">
    <property type="entry name" value="Rhodopsin 7-helix transmembrane proteins"/>
    <property type="match status" value="1"/>
</dbReference>
<dbReference type="PANTHER" id="PTHR24241">
    <property type="entry name" value="NEUROPEPTIDE RECEPTOR-RELATED G-PROTEIN COUPLED RECEPTOR"/>
    <property type="match status" value="1"/>
</dbReference>
<keyword evidence="6 10" id="KW-0472">Membrane</keyword>
<dbReference type="GO" id="GO:0032870">
    <property type="term" value="P:cellular response to hormone stimulus"/>
    <property type="evidence" value="ECO:0007669"/>
    <property type="project" value="TreeGrafter"/>
</dbReference>
<evidence type="ECO:0000256" key="7">
    <source>
        <dbReference type="ARBA" id="ARBA00023170"/>
    </source>
</evidence>
<keyword evidence="7 10" id="KW-0675">Receptor</keyword>
<feature type="transmembrane region" description="Helical" evidence="10">
    <location>
        <begin position="210"/>
        <end position="237"/>
    </location>
</feature>
<evidence type="ECO:0000256" key="6">
    <source>
        <dbReference type="ARBA" id="ARBA00023136"/>
    </source>
</evidence>
<keyword evidence="8 10" id="KW-0325">Glycoprotein</keyword>
<evidence type="ECO:0000256" key="8">
    <source>
        <dbReference type="ARBA" id="ARBA00023180"/>
    </source>
</evidence>
<evidence type="ECO:0000256" key="4">
    <source>
        <dbReference type="ARBA" id="ARBA00022989"/>
    </source>
</evidence>
<evidence type="ECO:0000313" key="12">
    <source>
        <dbReference type="EMBL" id="WRW34067.1"/>
    </source>
</evidence>
<feature type="transmembrane region" description="Helical" evidence="10">
    <location>
        <begin position="371"/>
        <end position="397"/>
    </location>
</feature>
<feature type="transmembrane region" description="Helical" evidence="10">
    <location>
        <begin position="25"/>
        <end position="47"/>
    </location>
</feature>
<feature type="transmembrane region" description="Helical" evidence="10">
    <location>
        <begin position="59"/>
        <end position="79"/>
    </location>
</feature>